<name>A0A8D8N761_CULPI</name>
<evidence type="ECO:0000313" key="1">
    <source>
        <dbReference type="EMBL" id="CAG6554095.1"/>
    </source>
</evidence>
<dbReference type="EMBL" id="HBUE01250731">
    <property type="protein sequence ID" value="CAG6554095.1"/>
    <property type="molecule type" value="Transcribed_RNA"/>
</dbReference>
<organism evidence="1">
    <name type="scientific">Culex pipiens</name>
    <name type="common">House mosquito</name>
    <dbReference type="NCBI Taxonomy" id="7175"/>
    <lineage>
        <taxon>Eukaryota</taxon>
        <taxon>Metazoa</taxon>
        <taxon>Ecdysozoa</taxon>
        <taxon>Arthropoda</taxon>
        <taxon>Hexapoda</taxon>
        <taxon>Insecta</taxon>
        <taxon>Pterygota</taxon>
        <taxon>Neoptera</taxon>
        <taxon>Endopterygota</taxon>
        <taxon>Diptera</taxon>
        <taxon>Nematocera</taxon>
        <taxon>Culicoidea</taxon>
        <taxon>Culicidae</taxon>
        <taxon>Culicinae</taxon>
        <taxon>Culicini</taxon>
        <taxon>Culex</taxon>
        <taxon>Culex</taxon>
    </lineage>
</organism>
<dbReference type="AlphaFoldDB" id="A0A8D8N761"/>
<protein>
    <submittedName>
        <fullName evidence="1">(northern house mosquito) hypothetical protein</fullName>
    </submittedName>
</protein>
<dbReference type="EMBL" id="HBUE01145837">
    <property type="protein sequence ID" value="CAG6502847.1"/>
    <property type="molecule type" value="Transcribed_RNA"/>
</dbReference>
<reference evidence="1" key="1">
    <citation type="submission" date="2021-05" db="EMBL/GenBank/DDBJ databases">
        <authorList>
            <person name="Alioto T."/>
            <person name="Alioto T."/>
            <person name="Gomez Garrido J."/>
        </authorList>
    </citation>
    <scope>NUCLEOTIDE SEQUENCE</scope>
</reference>
<accession>A0A8D8N761</accession>
<sequence length="147" mass="16426">MLFCSGIRQTVGARFRLATIFSKSRASSASFSECVDIPPVLFRLVRLCNLSAARSDSCSSLSRLDRLTLLCDDLAHSVRSSIAVHDFRRSVLSPYMVCWWGQMPPGFEMVRSGSDGHDENSLFEDSVEAPISPAPPKLVFWMVEFFI</sequence>
<proteinExistence type="predicted"/>